<protein>
    <submittedName>
        <fullName evidence="2">Hemerythrin domain-containing protein</fullName>
    </submittedName>
</protein>
<dbReference type="Pfam" id="PF01814">
    <property type="entry name" value="Hemerythrin"/>
    <property type="match status" value="1"/>
</dbReference>
<dbReference type="Proteomes" id="UP000502248">
    <property type="component" value="Chromosome"/>
</dbReference>
<keyword evidence="3" id="KW-1185">Reference proteome</keyword>
<accession>A0A7Z2VRR7</accession>
<feature type="domain" description="Hemerythrin-like" evidence="1">
    <location>
        <begin position="23"/>
        <end position="160"/>
    </location>
</feature>
<evidence type="ECO:0000259" key="1">
    <source>
        <dbReference type="Pfam" id="PF01814"/>
    </source>
</evidence>
<organism evidence="2 3">
    <name type="scientific">Cohnella herbarum</name>
    <dbReference type="NCBI Taxonomy" id="2728023"/>
    <lineage>
        <taxon>Bacteria</taxon>
        <taxon>Bacillati</taxon>
        <taxon>Bacillota</taxon>
        <taxon>Bacilli</taxon>
        <taxon>Bacillales</taxon>
        <taxon>Paenibacillaceae</taxon>
        <taxon>Cohnella</taxon>
    </lineage>
</organism>
<dbReference type="InterPro" id="IPR012312">
    <property type="entry name" value="Hemerythrin-like"/>
</dbReference>
<evidence type="ECO:0000313" key="2">
    <source>
        <dbReference type="EMBL" id="QJD87735.1"/>
    </source>
</evidence>
<dbReference type="KEGG" id="cheb:HH215_34120"/>
<proteinExistence type="predicted"/>
<gene>
    <name evidence="2" type="ORF">HH215_34120</name>
</gene>
<dbReference type="AlphaFoldDB" id="A0A7Z2VRR7"/>
<dbReference type="RefSeq" id="WP_169283977.1">
    <property type="nucleotide sequence ID" value="NZ_CP051680.1"/>
</dbReference>
<name>A0A7Z2VRR7_9BACL</name>
<reference evidence="2 3" key="1">
    <citation type="submission" date="2020-04" db="EMBL/GenBank/DDBJ databases">
        <title>Genome sequencing of novel species.</title>
        <authorList>
            <person name="Heo J."/>
            <person name="Kim S.-J."/>
            <person name="Kim J.-S."/>
            <person name="Hong S.-B."/>
            <person name="Kwon S.-W."/>
        </authorList>
    </citation>
    <scope>NUCLEOTIDE SEQUENCE [LARGE SCALE GENOMIC DNA]</scope>
    <source>
        <strain evidence="2 3">MFER-1</strain>
    </source>
</reference>
<evidence type="ECO:0000313" key="3">
    <source>
        <dbReference type="Proteomes" id="UP000502248"/>
    </source>
</evidence>
<dbReference type="Gene3D" id="1.20.120.520">
    <property type="entry name" value="nmb1532 protein domain like"/>
    <property type="match status" value="1"/>
</dbReference>
<dbReference type="EMBL" id="CP051680">
    <property type="protein sequence ID" value="QJD87735.1"/>
    <property type="molecule type" value="Genomic_DNA"/>
</dbReference>
<sequence>MKQQIVENAYTTLSYSKLEMSEAVERLHEEHKELKEELHELHVWVKAVGETSGAINRDGILGNLRETANQFVRQLDAHAKWEEERLFPMVTWYYGEEPEQFTLMEQEHVLAEQFIQAFVNALERAPVRQHEEKEMASYLTQAIQILNHHFQMEEDLIVTLIDRSNGYGY</sequence>